<sequence length="154" mass="16420">MIGEGPARALRRTTAAGTVEAGRRGTARAEAVDEGGGGRERGAVDRGRRQERWDAGGDGGSGDRRSTRLRGRWRPHLSEGREGSEDAGEEAGTPAGTVGSQISVRQRRPNGEEKQTGTMFFGCLNQLGSRDPGSRLVFAGHLGHLGCHMALTWR</sequence>
<protein>
    <submittedName>
        <fullName evidence="2">Uncharacterized protein</fullName>
    </submittedName>
</protein>
<reference evidence="2 3" key="1">
    <citation type="submission" date="2024-01" db="EMBL/GenBank/DDBJ databases">
        <title>Genome assemblies of Stephania.</title>
        <authorList>
            <person name="Yang L."/>
        </authorList>
    </citation>
    <scope>NUCLEOTIDE SEQUENCE [LARGE SCALE GENOMIC DNA]</scope>
    <source>
        <strain evidence="2">YNDBR</strain>
        <tissue evidence="2">Leaf</tissue>
    </source>
</reference>
<evidence type="ECO:0000256" key="1">
    <source>
        <dbReference type="SAM" id="MobiDB-lite"/>
    </source>
</evidence>
<comment type="caution">
    <text evidence="2">The sequence shown here is derived from an EMBL/GenBank/DDBJ whole genome shotgun (WGS) entry which is preliminary data.</text>
</comment>
<evidence type="ECO:0000313" key="3">
    <source>
        <dbReference type="Proteomes" id="UP001420932"/>
    </source>
</evidence>
<keyword evidence="3" id="KW-1185">Reference proteome</keyword>
<organism evidence="2 3">
    <name type="scientific">Stephania yunnanensis</name>
    <dbReference type="NCBI Taxonomy" id="152371"/>
    <lineage>
        <taxon>Eukaryota</taxon>
        <taxon>Viridiplantae</taxon>
        <taxon>Streptophyta</taxon>
        <taxon>Embryophyta</taxon>
        <taxon>Tracheophyta</taxon>
        <taxon>Spermatophyta</taxon>
        <taxon>Magnoliopsida</taxon>
        <taxon>Ranunculales</taxon>
        <taxon>Menispermaceae</taxon>
        <taxon>Menispermoideae</taxon>
        <taxon>Cissampelideae</taxon>
        <taxon>Stephania</taxon>
    </lineage>
</organism>
<name>A0AAP0IEN2_9MAGN</name>
<dbReference type="EMBL" id="JBBNAF010000009">
    <property type="protein sequence ID" value="KAK9113730.1"/>
    <property type="molecule type" value="Genomic_DNA"/>
</dbReference>
<dbReference type="AlphaFoldDB" id="A0AAP0IEN2"/>
<gene>
    <name evidence="2" type="ORF">Syun_020527</name>
</gene>
<feature type="region of interest" description="Disordered" evidence="1">
    <location>
        <begin position="1"/>
        <end position="113"/>
    </location>
</feature>
<proteinExistence type="predicted"/>
<evidence type="ECO:0000313" key="2">
    <source>
        <dbReference type="EMBL" id="KAK9113730.1"/>
    </source>
</evidence>
<dbReference type="Proteomes" id="UP001420932">
    <property type="component" value="Unassembled WGS sequence"/>
</dbReference>
<accession>A0AAP0IEN2</accession>
<feature type="compositionally biased region" description="Basic and acidic residues" evidence="1">
    <location>
        <begin position="36"/>
        <end position="66"/>
    </location>
</feature>